<evidence type="ECO:0000313" key="7">
    <source>
        <dbReference type="Proteomes" id="UP000595917"/>
    </source>
</evidence>
<feature type="domain" description="Solute-binding protein family 5" evidence="5">
    <location>
        <begin position="86"/>
        <end position="426"/>
    </location>
</feature>
<dbReference type="GO" id="GO:0030288">
    <property type="term" value="C:outer membrane-bounded periplasmic space"/>
    <property type="evidence" value="ECO:0007669"/>
    <property type="project" value="UniProtKB-ARBA"/>
</dbReference>
<evidence type="ECO:0000313" key="6">
    <source>
        <dbReference type="EMBL" id="QQO08831.1"/>
    </source>
</evidence>
<evidence type="ECO:0000256" key="2">
    <source>
        <dbReference type="ARBA" id="ARBA00022448"/>
    </source>
</evidence>
<feature type="chain" id="PRO_5031497200" evidence="4">
    <location>
        <begin position="25"/>
        <end position="511"/>
    </location>
</feature>
<keyword evidence="3 4" id="KW-0732">Signal</keyword>
<dbReference type="GO" id="GO:0043190">
    <property type="term" value="C:ATP-binding cassette (ABC) transporter complex"/>
    <property type="evidence" value="ECO:0007669"/>
    <property type="project" value="InterPro"/>
</dbReference>
<dbReference type="InterPro" id="IPR000914">
    <property type="entry name" value="SBP_5_dom"/>
</dbReference>
<comment type="similarity">
    <text evidence="1">Belongs to the bacterial solute-binding protein 5 family.</text>
</comment>
<dbReference type="Gene3D" id="3.40.190.10">
    <property type="entry name" value="Periplasmic binding protein-like II"/>
    <property type="match status" value="1"/>
</dbReference>
<evidence type="ECO:0000256" key="4">
    <source>
        <dbReference type="SAM" id="SignalP"/>
    </source>
</evidence>
<name>A0A7T7XM46_9SPIR</name>
<dbReference type="Pfam" id="PF00496">
    <property type="entry name" value="SBP_bac_5"/>
    <property type="match status" value="1"/>
</dbReference>
<organism evidence="6 7">
    <name type="scientific">Breznakiella homolactica</name>
    <dbReference type="NCBI Taxonomy" id="2798577"/>
    <lineage>
        <taxon>Bacteria</taxon>
        <taxon>Pseudomonadati</taxon>
        <taxon>Spirochaetota</taxon>
        <taxon>Spirochaetia</taxon>
        <taxon>Spirochaetales</taxon>
        <taxon>Breznakiellaceae</taxon>
        <taxon>Breznakiella</taxon>
    </lineage>
</organism>
<accession>A0A7T7XM46</accession>
<dbReference type="PROSITE" id="PS51257">
    <property type="entry name" value="PROKAR_LIPOPROTEIN"/>
    <property type="match status" value="1"/>
</dbReference>
<dbReference type="Proteomes" id="UP000595917">
    <property type="component" value="Chromosome"/>
</dbReference>
<dbReference type="Gene3D" id="3.90.76.10">
    <property type="entry name" value="Dipeptide-binding Protein, Domain 1"/>
    <property type="match status" value="1"/>
</dbReference>
<protein>
    <submittedName>
        <fullName evidence="6">ABC transporter substrate-binding protein</fullName>
    </submittedName>
</protein>
<dbReference type="SUPFAM" id="SSF53850">
    <property type="entry name" value="Periplasmic binding protein-like II"/>
    <property type="match status" value="1"/>
</dbReference>
<dbReference type="EMBL" id="CP067089">
    <property type="protein sequence ID" value="QQO08831.1"/>
    <property type="molecule type" value="Genomic_DNA"/>
</dbReference>
<dbReference type="CDD" id="cd00995">
    <property type="entry name" value="PBP2_NikA_DppA_OppA_like"/>
    <property type="match status" value="1"/>
</dbReference>
<dbReference type="InterPro" id="IPR039424">
    <property type="entry name" value="SBP_5"/>
</dbReference>
<dbReference type="AlphaFoldDB" id="A0A7T7XM46"/>
<feature type="signal peptide" evidence="4">
    <location>
        <begin position="1"/>
        <end position="24"/>
    </location>
</feature>
<dbReference type="PANTHER" id="PTHR30290:SF9">
    <property type="entry name" value="OLIGOPEPTIDE-BINDING PROTEIN APPA"/>
    <property type="match status" value="1"/>
</dbReference>
<evidence type="ECO:0000256" key="3">
    <source>
        <dbReference type="ARBA" id="ARBA00022729"/>
    </source>
</evidence>
<evidence type="ECO:0000256" key="1">
    <source>
        <dbReference type="ARBA" id="ARBA00005695"/>
    </source>
</evidence>
<gene>
    <name evidence="6" type="ORF">JFL75_18165</name>
</gene>
<dbReference type="GO" id="GO:1904680">
    <property type="term" value="F:peptide transmembrane transporter activity"/>
    <property type="evidence" value="ECO:0007669"/>
    <property type="project" value="TreeGrafter"/>
</dbReference>
<keyword evidence="2" id="KW-0813">Transport</keyword>
<proteinExistence type="inferred from homology"/>
<keyword evidence="7" id="KW-1185">Reference proteome</keyword>
<dbReference type="PANTHER" id="PTHR30290">
    <property type="entry name" value="PERIPLASMIC BINDING COMPONENT OF ABC TRANSPORTER"/>
    <property type="match status" value="1"/>
</dbReference>
<dbReference type="KEGG" id="bhc:JFL75_18165"/>
<sequence>MKRMVPVFLILGLAAMMFTSCSGSKDTPSASSGAGGAQYKDTLNVVIESEPSTLFPYDQNEFYTETIIKLIYDTLIYRTNDDKWEFTSEVAKSWEYIADNQVRFHLNDNIYFSNGEKMTAEDVKFSLETANTFTRVLFYKQLDKVEVVDDLTVDVYTFGPNPALFSNLAHPRSSLISKKYYEEVGKEGYARKPVGSGPYTLANWNTGIAIDVKARDNYWRGTPGTPNIHFSFVPEAASRSVEMETGAADIVTSPDYNDLDRMTGLGFEVVAKKSARIAGVFVNYGNVPDLKIRQALAYAIDYPAVVEAVYGNMATVADGIFPNTVPGYEKNWTISYNLEKAKQLVAESRTPRGLSLEVMSYDQTETSQLAEILQFYWKQIGIDVKISQNSFATVQKRQSAGDYQLYPMASQYGTLDPSRATYQFDGKIPTMLNLPPEINAEFKSYWDRGATEIDLTKRLAIYKEYQEKIVEQVVYIPIAHKMIAYITSKNVEGFYGAPGGITTLWQVKVKK</sequence>
<dbReference type="Gene3D" id="3.10.105.10">
    <property type="entry name" value="Dipeptide-binding Protein, Domain 3"/>
    <property type="match status" value="1"/>
</dbReference>
<evidence type="ECO:0000259" key="5">
    <source>
        <dbReference type="Pfam" id="PF00496"/>
    </source>
</evidence>
<reference evidence="6" key="1">
    <citation type="submission" date="2021-01" db="EMBL/GenBank/DDBJ databases">
        <title>Description of Breznakiella homolactica.</title>
        <authorList>
            <person name="Song Y."/>
            <person name="Brune A."/>
        </authorList>
    </citation>
    <scope>NUCLEOTIDE SEQUENCE</scope>
    <source>
        <strain evidence="6">RmG30</strain>
    </source>
</reference>
<dbReference type="GO" id="GO:0015833">
    <property type="term" value="P:peptide transport"/>
    <property type="evidence" value="ECO:0007669"/>
    <property type="project" value="TreeGrafter"/>
</dbReference>
<dbReference type="InterPro" id="IPR030678">
    <property type="entry name" value="Peptide/Ni-bd"/>
</dbReference>
<dbReference type="RefSeq" id="WP_215626137.1">
    <property type="nucleotide sequence ID" value="NZ_CP067089.2"/>
</dbReference>
<dbReference type="PIRSF" id="PIRSF002741">
    <property type="entry name" value="MppA"/>
    <property type="match status" value="1"/>
</dbReference>